<dbReference type="Proteomes" id="UP000694548">
    <property type="component" value="Chromosome sgr16"/>
</dbReference>
<keyword evidence="2" id="KW-0391">Immunity</keyword>
<reference evidence="4" key="2">
    <citation type="submission" date="2025-08" db="UniProtKB">
        <authorList>
            <consortium name="Ensembl"/>
        </authorList>
    </citation>
    <scope>IDENTIFICATION</scope>
</reference>
<dbReference type="InterPro" id="IPR013106">
    <property type="entry name" value="Ig_V-set"/>
</dbReference>
<dbReference type="GO" id="GO:0007166">
    <property type="term" value="P:cell surface receptor signaling pathway"/>
    <property type="evidence" value="ECO:0007669"/>
    <property type="project" value="TreeGrafter"/>
</dbReference>
<organism evidence="4 5">
    <name type="scientific">Nothobranchius furzeri</name>
    <name type="common">Turquoise killifish</name>
    <dbReference type="NCBI Taxonomy" id="105023"/>
    <lineage>
        <taxon>Eukaryota</taxon>
        <taxon>Metazoa</taxon>
        <taxon>Chordata</taxon>
        <taxon>Craniata</taxon>
        <taxon>Vertebrata</taxon>
        <taxon>Euteleostomi</taxon>
        <taxon>Actinopterygii</taxon>
        <taxon>Neopterygii</taxon>
        <taxon>Teleostei</taxon>
        <taxon>Neoteleostei</taxon>
        <taxon>Acanthomorphata</taxon>
        <taxon>Ovalentaria</taxon>
        <taxon>Atherinomorphae</taxon>
        <taxon>Cyprinodontiformes</taxon>
        <taxon>Nothobranchiidae</taxon>
        <taxon>Nothobranchius</taxon>
    </lineage>
</organism>
<sequence length="87" mass="9759">IVKIPGEKAQIQCSHTITNYDTILWYKQLKNGHLELLGYMYKNFENPEKGVKVTMEGNADKNQTCLLTTEALKLSLNSSGVYFCAAS</sequence>
<evidence type="ECO:0000259" key="3">
    <source>
        <dbReference type="PROSITE" id="PS50835"/>
    </source>
</evidence>
<evidence type="ECO:0000313" key="4">
    <source>
        <dbReference type="Ensembl" id="ENSNFUP00015010506.1"/>
    </source>
</evidence>
<dbReference type="GeneTree" id="ENSGT01140000283519"/>
<dbReference type="InterPro" id="IPR036179">
    <property type="entry name" value="Ig-like_dom_sf"/>
</dbReference>
<dbReference type="Pfam" id="PF07686">
    <property type="entry name" value="V-set"/>
    <property type="match status" value="1"/>
</dbReference>
<dbReference type="Ensembl" id="ENSNFUT00015011035.1">
    <property type="protein sequence ID" value="ENSNFUP00015010506.1"/>
    <property type="gene ID" value="ENSNFUG00015005185.1"/>
</dbReference>
<dbReference type="GO" id="GO:0002376">
    <property type="term" value="P:immune system process"/>
    <property type="evidence" value="ECO:0007669"/>
    <property type="project" value="UniProtKB-KW"/>
</dbReference>
<keyword evidence="1" id="KW-0732">Signal</keyword>
<dbReference type="InterPro" id="IPR007110">
    <property type="entry name" value="Ig-like_dom"/>
</dbReference>
<dbReference type="InterPro" id="IPR013783">
    <property type="entry name" value="Ig-like_fold"/>
</dbReference>
<name>A0A8C6KTX4_NOTFU</name>
<reference evidence="4" key="1">
    <citation type="submission" date="2014-08" db="EMBL/GenBank/DDBJ databases">
        <authorList>
            <person name="Senf B."/>
            <person name="Petzold A."/>
            <person name="Downie B.R."/>
            <person name="Koch P."/>
            <person name="Platzer M."/>
        </authorList>
    </citation>
    <scope>NUCLEOTIDE SEQUENCE [LARGE SCALE GENOMIC DNA]</scope>
    <source>
        <strain evidence="4">GRZ</strain>
    </source>
</reference>
<dbReference type="PANTHER" id="PTHR23268:SF102">
    <property type="entry name" value="IMMUNOGLOBULIN V-SET DOMAIN-CONTAINING PROTEIN"/>
    <property type="match status" value="1"/>
</dbReference>
<dbReference type="GO" id="GO:0005886">
    <property type="term" value="C:plasma membrane"/>
    <property type="evidence" value="ECO:0007669"/>
    <property type="project" value="TreeGrafter"/>
</dbReference>
<evidence type="ECO:0000256" key="2">
    <source>
        <dbReference type="ARBA" id="ARBA00022859"/>
    </source>
</evidence>
<proteinExistence type="predicted"/>
<feature type="domain" description="Ig-like" evidence="3">
    <location>
        <begin position="1"/>
        <end position="87"/>
    </location>
</feature>
<accession>A0A8C6KTX4</accession>
<dbReference type="Gene3D" id="2.60.40.10">
    <property type="entry name" value="Immunoglobulins"/>
    <property type="match status" value="1"/>
</dbReference>
<dbReference type="PANTHER" id="PTHR23268">
    <property type="entry name" value="T-CELL RECEPTOR BETA CHAIN"/>
    <property type="match status" value="1"/>
</dbReference>
<dbReference type="SUPFAM" id="SSF48726">
    <property type="entry name" value="Immunoglobulin"/>
    <property type="match status" value="1"/>
</dbReference>
<dbReference type="PROSITE" id="PS50835">
    <property type="entry name" value="IG_LIKE"/>
    <property type="match status" value="1"/>
</dbReference>
<dbReference type="AlphaFoldDB" id="A0A8C6KTX4"/>
<evidence type="ECO:0000313" key="5">
    <source>
        <dbReference type="Proteomes" id="UP000694548"/>
    </source>
</evidence>
<evidence type="ECO:0000256" key="1">
    <source>
        <dbReference type="ARBA" id="ARBA00022729"/>
    </source>
</evidence>
<dbReference type="InterPro" id="IPR050413">
    <property type="entry name" value="TCR_beta_variable"/>
</dbReference>
<reference evidence="4" key="3">
    <citation type="submission" date="2025-09" db="UniProtKB">
        <authorList>
            <consortium name="Ensembl"/>
        </authorList>
    </citation>
    <scope>IDENTIFICATION</scope>
</reference>
<protein>
    <recommendedName>
        <fullName evidence="3">Ig-like domain-containing protein</fullName>
    </recommendedName>
</protein>
<keyword evidence="5" id="KW-1185">Reference proteome</keyword>